<proteinExistence type="predicted"/>
<name>Q9FYW0_SOLLC</name>
<dbReference type="AlphaFoldDB" id="Q9FYW0"/>
<organism evidence="1">
    <name type="scientific">Solanum lycopersicum</name>
    <name type="common">Tomato</name>
    <name type="synonym">Lycopersicon esculentum</name>
    <dbReference type="NCBI Taxonomy" id="4081"/>
    <lineage>
        <taxon>Eukaryota</taxon>
        <taxon>Viridiplantae</taxon>
        <taxon>Streptophyta</taxon>
        <taxon>Embryophyta</taxon>
        <taxon>Tracheophyta</taxon>
        <taxon>Spermatophyta</taxon>
        <taxon>Magnoliopsida</taxon>
        <taxon>eudicotyledons</taxon>
        <taxon>Gunneridae</taxon>
        <taxon>Pentapetalae</taxon>
        <taxon>asterids</taxon>
        <taxon>lamiids</taxon>
        <taxon>Solanales</taxon>
        <taxon>Solanaceae</taxon>
        <taxon>Solanoideae</taxon>
        <taxon>Solaneae</taxon>
        <taxon>Solanum</taxon>
        <taxon>Solanum subgen. Lycopersicon</taxon>
    </lineage>
</organism>
<accession>Q9FYW0</accession>
<sequence>MNRYWYTGTKPQFRPVLYTGSDYPVPYATETGRTGTVPLTAKDIIPKEQMENFGKST</sequence>
<protein>
    <submittedName>
        <fullName evidence="1">BAC19.16</fullName>
    </submittedName>
</protein>
<evidence type="ECO:0000313" key="1">
    <source>
        <dbReference type="EMBL" id="AAG01131.1"/>
    </source>
</evidence>
<dbReference type="EMBL" id="AF273333">
    <property type="protein sequence ID" value="AAG01131.1"/>
    <property type="molecule type" value="Genomic_DNA"/>
</dbReference>
<reference evidence="1" key="1">
    <citation type="journal article" date="2000" name="Proc. Natl. Acad. Sci. U.S.A.">
        <title>Comparing sequenced segments of the tomato and Arabidopsis genomes: large-scale duplication followed by selective gene loss creates a network of synteny.</title>
        <authorList>
            <person name="Ku H.M."/>
            <person name="Vision T."/>
            <person name="Liu J."/>
            <person name="Tanksley S.D."/>
        </authorList>
    </citation>
    <scope>NUCLEOTIDE SEQUENCE</scope>
</reference>